<comment type="caution">
    <text evidence="1">The sequence shown here is derived from an EMBL/GenBank/DDBJ whole genome shotgun (WGS) entry which is preliminary data.</text>
</comment>
<reference evidence="1 2" key="1">
    <citation type="journal article" date="2019" name="BMC Genomics">
        <title>New insights from Opisthorchis felineus genome: update on genomics of the epidemiologically important liver flukes.</title>
        <authorList>
            <person name="Ershov N.I."/>
            <person name="Mordvinov V.A."/>
            <person name="Prokhortchouk E.B."/>
            <person name="Pakharukova M.Y."/>
            <person name="Gunbin K.V."/>
            <person name="Ustyantsev K."/>
            <person name="Genaev M.A."/>
            <person name="Blinov A.G."/>
            <person name="Mazur A."/>
            <person name="Boulygina E."/>
            <person name="Tsygankova S."/>
            <person name="Khrameeva E."/>
            <person name="Chekanov N."/>
            <person name="Fan G."/>
            <person name="Xiao A."/>
            <person name="Zhang H."/>
            <person name="Xu X."/>
            <person name="Yang H."/>
            <person name="Solovyev V."/>
            <person name="Lee S.M."/>
            <person name="Liu X."/>
            <person name="Afonnikov D.A."/>
            <person name="Skryabin K.G."/>
        </authorList>
    </citation>
    <scope>NUCLEOTIDE SEQUENCE [LARGE SCALE GENOMIC DNA]</scope>
    <source>
        <strain evidence="1">AK-0245</strain>
        <tissue evidence="1">Whole organism</tissue>
    </source>
</reference>
<evidence type="ECO:0000313" key="2">
    <source>
        <dbReference type="Proteomes" id="UP000308267"/>
    </source>
</evidence>
<dbReference type="EMBL" id="SJOL01010001">
    <property type="protein sequence ID" value="TGZ52514.1"/>
    <property type="molecule type" value="Genomic_DNA"/>
</dbReference>
<organism evidence="1 2">
    <name type="scientific">Opisthorchis felineus</name>
    <dbReference type="NCBI Taxonomy" id="147828"/>
    <lineage>
        <taxon>Eukaryota</taxon>
        <taxon>Metazoa</taxon>
        <taxon>Spiralia</taxon>
        <taxon>Lophotrochozoa</taxon>
        <taxon>Platyhelminthes</taxon>
        <taxon>Trematoda</taxon>
        <taxon>Digenea</taxon>
        <taxon>Opisthorchiida</taxon>
        <taxon>Opisthorchiata</taxon>
        <taxon>Opisthorchiidae</taxon>
        <taxon>Opisthorchis</taxon>
    </lineage>
</organism>
<sequence>MSAYIWDEKKPAGKTHMKMMTFVKSNPLIAVAEISKVEVCRDRCNRDERKRCLEKYNENEDEKRKCWKDALYRCIVRCGDDASCLETCHMLHNPAGGSKILFFSDLKLLCCNEFYLFTTYTIISLNLLVR</sequence>
<protein>
    <submittedName>
        <fullName evidence="1">Uncharacterized protein</fullName>
    </submittedName>
</protein>
<keyword evidence="2" id="KW-1185">Reference proteome</keyword>
<dbReference type="AlphaFoldDB" id="A0A4V3SBE1"/>
<accession>A0A4V3SBE1</accession>
<name>A0A4V3SBE1_OPIFE</name>
<gene>
    <name evidence="1" type="ORF">CRM22_010594</name>
</gene>
<proteinExistence type="predicted"/>
<dbReference type="Proteomes" id="UP000308267">
    <property type="component" value="Unassembled WGS sequence"/>
</dbReference>
<evidence type="ECO:0000313" key="1">
    <source>
        <dbReference type="EMBL" id="TGZ52514.1"/>
    </source>
</evidence>